<comment type="subunit">
    <text evidence="5">Heterodimer of LeuC and LeuD.</text>
</comment>
<keyword evidence="10" id="KW-0479">Metal-binding</keyword>
<keyword evidence="7" id="KW-0432">Leucine biosynthesis</keyword>
<dbReference type="EC" id="4.2.1.33" evidence="6"/>
<dbReference type="InterPro" id="IPR050067">
    <property type="entry name" value="IPM_dehydratase_rel_enz"/>
</dbReference>
<evidence type="ECO:0000256" key="11">
    <source>
        <dbReference type="ARBA" id="ARBA00023004"/>
    </source>
</evidence>
<keyword evidence="9" id="KW-0028">Amino-acid biosynthesis</keyword>
<dbReference type="CDD" id="cd01583">
    <property type="entry name" value="IPMI"/>
    <property type="match status" value="1"/>
</dbReference>
<dbReference type="InterPro" id="IPR015931">
    <property type="entry name" value="Acnase/IPM_dHydase_lsu_aba_1/3"/>
</dbReference>
<comment type="caution">
    <text evidence="16">The sequence shown here is derived from an EMBL/GenBank/DDBJ whole genome shotgun (WGS) entry which is preliminary data.</text>
</comment>
<evidence type="ECO:0000256" key="13">
    <source>
        <dbReference type="ARBA" id="ARBA00023239"/>
    </source>
</evidence>
<keyword evidence="13 16" id="KW-0456">Lyase</keyword>
<evidence type="ECO:0000313" key="16">
    <source>
        <dbReference type="EMBL" id="MFC3192900.1"/>
    </source>
</evidence>
<comment type="pathway">
    <text evidence="4">Amino-acid biosynthesis; L-leucine biosynthesis; L-leucine from 3-methyl-2-oxobutanoate: step 2/4.</text>
</comment>
<evidence type="ECO:0000259" key="15">
    <source>
        <dbReference type="Pfam" id="PF00330"/>
    </source>
</evidence>
<keyword evidence="14" id="KW-0100">Branched-chain amino acid biosynthesis</keyword>
<comment type="cofactor">
    <cofactor evidence="2">
        <name>[4Fe-4S] cluster</name>
        <dbReference type="ChEBI" id="CHEBI:49883"/>
    </cofactor>
</comment>
<evidence type="ECO:0000256" key="4">
    <source>
        <dbReference type="ARBA" id="ARBA00004729"/>
    </source>
</evidence>
<dbReference type="PRINTS" id="PR00415">
    <property type="entry name" value="ACONITASE"/>
</dbReference>
<dbReference type="InterPro" id="IPR033941">
    <property type="entry name" value="IPMI_cat"/>
</dbReference>
<evidence type="ECO:0000256" key="10">
    <source>
        <dbReference type="ARBA" id="ARBA00022723"/>
    </source>
</evidence>
<dbReference type="EMBL" id="JBHRTS010000001">
    <property type="protein sequence ID" value="MFC3192900.1"/>
    <property type="molecule type" value="Genomic_DNA"/>
</dbReference>
<keyword evidence="11" id="KW-0408">Iron</keyword>
<evidence type="ECO:0000256" key="12">
    <source>
        <dbReference type="ARBA" id="ARBA00023014"/>
    </source>
</evidence>
<comment type="catalytic activity">
    <reaction evidence="1">
        <text>(2R,3S)-3-isopropylmalate = (2S)-2-isopropylmalate</text>
        <dbReference type="Rhea" id="RHEA:32287"/>
        <dbReference type="ChEBI" id="CHEBI:1178"/>
        <dbReference type="ChEBI" id="CHEBI:35121"/>
        <dbReference type="EC" id="4.2.1.33"/>
    </reaction>
</comment>
<dbReference type="NCBIfam" id="NF009116">
    <property type="entry name" value="PRK12466.1"/>
    <property type="match status" value="1"/>
</dbReference>
<dbReference type="SUPFAM" id="SSF53732">
    <property type="entry name" value="Aconitase iron-sulfur domain"/>
    <property type="match status" value="1"/>
</dbReference>
<evidence type="ECO:0000256" key="14">
    <source>
        <dbReference type="ARBA" id="ARBA00023304"/>
    </source>
</evidence>
<dbReference type="InterPro" id="IPR018136">
    <property type="entry name" value="Aconitase_4Fe-4S_BS"/>
</dbReference>
<proteinExistence type="predicted"/>
<evidence type="ECO:0000256" key="2">
    <source>
        <dbReference type="ARBA" id="ARBA00001966"/>
    </source>
</evidence>
<dbReference type="InterPro" id="IPR036008">
    <property type="entry name" value="Aconitase_4Fe-4S_dom"/>
</dbReference>
<evidence type="ECO:0000256" key="5">
    <source>
        <dbReference type="ARBA" id="ARBA00011271"/>
    </source>
</evidence>
<protein>
    <recommendedName>
        <fullName evidence="6">3-isopropylmalate dehydratase</fullName>
        <ecNumber evidence="6">4.2.1.33</ecNumber>
    </recommendedName>
</protein>
<evidence type="ECO:0000256" key="7">
    <source>
        <dbReference type="ARBA" id="ARBA00022430"/>
    </source>
</evidence>
<evidence type="ECO:0000256" key="3">
    <source>
        <dbReference type="ARBA" id="ARBA00002695"/>
    </source>
</evidence>
<evidence type="ECO:0000256" key="6">
    <source>
        <dbReference type="ARBA" id="ARBA00011998"/>
    </source>
</evidence>
<dbReference type="NCBIfam" id="NF004016">
    <property type="entry name" value="PRK05478.1"/>
    <property type="match status" value="1"/>
</dbReference>
<dbReference type="InterPro" id="IPR004430">
    <property type="entry name" value="3-IsopropMal_deHydase_lsu"/>
</dbReference>
<dbReference type="Pfam" id="PF00330">
    <property type="entry name" value="Aconitase"/>
    <property type="match status" value="1"/>
</dbReference>
<reference evidence="17" key="1">
    <citation type="journal article" date="2019" name="Int. J. Syst. Evol. Microbiol.">
        <title>The Global Catalogue of Microorganisms (GCM) 10K type strain sequencing project: providing services to taxonomists for standard genome sequencing and annotation.</title>
        <authorList>
            <consortium name="The Broad Institute Genomics Platform"/>
            <consortium name="The Broad Institute Genome Sequencing Center for Infectious Disease"/>
            <person name="Wu L."/>
            <person name="Ma J."/>
        </authorList>
    </citation>
    <scope>NUCLEOTIDE SEQUENCE [LARGE SCALE GENOMIC DNA]</scope>
    <source>
        <strain evidence="17">KCTC 42953</strain>
    </source>
</reference>
<dbReference type="Proteomes" id="UP001595533">
    <property type="component" value="Unassembled WGS sequence"/>
</dbReference>
<dbReference type="InterPro" id="IPR001030">
    <property type="entry name" value="Acoase/IPM_deHydtase_lsu_aba"/>
</dbReference>
<gene>
    <name evidence="16" type="primary">leuC</name>
    <name evidence="16" type="ORF">ACFODZ_01475</name>
</gene>
<name>A0ABV7J4A5_9GAMM</name>
<evidence type="ECO:0000256" key="8">
    <source>
        <dbReference type="ARBA" id="ARBA00022485"/>
    </source>
</evidence>
<comment type="function">
    <text evidence="3">Catalyzes the isomerization between 2-isopropylmalate and 3-isopropylmalate, via the formation of 2-isopropylmaleate.</text>
</comment>
<dbReference type="NCBIfam" id="TIGR00170">
    <property type="entry name" value="leuC"/>
    <property type="match status" value="1"/>
</dbReference>
<dbReference type="PANTHER" id="PTHR43822:SF9">
    <property type="entry name" value="3-ISOPROPYLMALATE DEHYDRATASE"/>
    <property type="match status" value="1"/>
</dbReference>
<dbReference type="RefSeq" id="WP_077409567.1">
    <property type="nucleotide sequence ID" value="NZ_JBHRTS010000001.1"/>
</dbReference>
<dbReference type="PANTHER" id="PTHR43822">
    <property type="entry name" value="HOMOACONITASE, MITOCHONDRIAL-RELATED"/>
    <property type="match status" value="1"/>
</dbReference>
<dbReference type="Gene3D" id="3.30.499.10">
    <property type="entry name" value="Aconitase, domain 3"/>
    <property type="match status" value="2"/>
</dbReference>
<dbReference type="GO" id="GO:0003861">
    <property type="term" value="F:3-isopropylmalate dehydratase activity"/>
    <property type="evidence" value="ECO:0007669"/>
    <property type="project" value="UniProtKB-EC"/>
</dbReference>
<evidence type="ECO:0000313" key="17">
    <source>
        <dbReference type="Proteomes" id="UP001595533"/>
    </source>
</evidence>
<sequence length="464" mass="49870">MALNIVEKIWQQHVVNQQEGFPDVLAIDFALLHEVTSAQAFQMLGDRGLGVHDPRRFLATIDHSIPTRSDRQRITDPQARAQIAALRENCQRQQITLCEPDSGGQGIVHVIGPELGITQPGMTLVCGDSHTATHGAFGALAFGIGTSTLAHVMATGALLMNRPGIMQVAFHGELPQGVYAKDMILRLIADIGIDGATGHVIEYTGQAVRDLSMEQRMTLCNMSIECGAVAGLVAPDETTFRYLKGRPYAPPDAQWQQAVEHWQSRASDPGCGYDKTVTVDIRQLTPMISWGTNPEQSIAIDQRIPNGPGSDQAALNYVGLKEAQSLTGVPVDWAFVGSCTNGRIEDLRVVASILNQKTIAPHVTMYVVPGSEAVRQQAIEEGLDQIITRAGADFRMPGCSMCLGMNDDQVPAGARCISTTNRNFIGRQGTGSITHLASPATVAMSAVAGHITTQLTTMNQQEAS</sequence>
<evidence type="ECO:0000256" key="1">
    <source>
        <dbReference type="ARBA" id="ARBA00000491"/>
    </source>
</evidence>
<accession>A0ABV7J4A5</accession>
<keyword evidence="12" id="KW-0411">Iron-sulfur</keyword>
<organism evidence="16 17">
    <name type="scientific">Marinicella sediminis</name>
    <dbReference type="NCBI Taxonomy" id="1792834"/>
    <lineage>
        <taxon>Bacteria</taxon>
        <taxon>Pseudomonadati</taxon>
        <taxon>Pseudomonadota</taxon>
        <taxon>Gammaproteobacteria</taxon>
        <taxon>Lysobacterales</taxon>
        <taxon>Marinicellaceae</taxon>
        <taxon>Marinicella</taxon>
    </lineage>
</organism>
<keyword evidence="17" id="KW-1185">Reference proteome</keyword>
<evidence type="ECO:0000256" key="9">
    <source>
        <dbReference type="ARBA" id="ARBA00022605"/>
    </source>
</evidence>
<keyword evidence="8" id="KW-0004">4Fe-4S</keyword>
<feature type="domain" description="Aconitase/3-isopropylmalate dehydratase large subunit alpha/beta/alpha" evidence="15">
    <location>
        <begin position="7"/>
        <end position="449"/>
    </location>
</feature>
<dbReference type="PROSITE" id="PS00450">
    <property type="entry name" value="ACONITASE_1"/>
    <property type="match status" value="1"/>
</dbReference>